<dbReference type="FunFam" id="3.30.160.60:FF:000100">
    <property type="entry name" value="Zinc finger 45-like"/>
    <property type="match status" value="1"/>
</dbReference>
<dbReference type="Proteomes" id="UP000475862">
    <property type="component" value="Unassembled WGS sequence"/>
</dbReference>
<organism evidence="8 9">
    <name type="scientific">Aphis glycines</name>
    <name type="common">Soybean aphid</name>
    <dbReference type="NCBI Taxonomy" id="307491"/>
    <lineage>
        <taxon>Eukaryota</taxon>
        <taxon>Metazoa</taxon>
        <taxon>Ecdysozoa</taxon>
        <taxon>Arthropoda</taxon>
        <taxon>Hexapoda</taxon>
        <taxon>Insecta</taxon>
        <taxon>Pterygota</taxon>
        <taxon>Neoptera</taxon>
        <taxon>Paraneoptera</taxon>
        <taxon>Hemiptera</taxon>
        <taxon>Sternorrhyncha</taxon>
        <taxon>Aphidomorpha</taxon>
        <taxon>Aphidoidea</taxon>
        <taxon>Aphididae</taxon>
        <taxon>Aphidini</taxon>
        <taxon>Aphis</taxon>
        <taxon>Aphis</taxon>
    </lineage>
</organism>
<feature type="compositionally biased region" description="Polar residues" evidence="6">
    <location>
        <begin position="181"/>
        <end position="192"/>
    </location>
</feature>
<dbReference type="InterPro" id="IPR036236">
    <property type="entry name" value="Znf_C2H2_sf"/>
</dbReference>
<feature type="compositionally biased region" description="Acidic residues" evidence="6">
    <location>
        <begin position="167"/>
        <end position="180"/>
    </location>
</feature>
<dbReference type="PROSITE" id="PS00028">
    <property type="entry name" value="ZINC_FINGER_C2H2_1"/>
    <property type="match status" value="1"/>
</dbReference>
<dbReference type="Gene3D" id="3.30.160.60">
    <property type="entry name" value="Classic Zinc Finger"/>
    <property type="match status" value="1"/>
</dbReference>
<reference evidence="8 9" key="1">
    <citation type="submission" date="2019-08" db="EMBL/GenBank/DDBJ databases">
        <title>The genome of the soybean aphid Biotype 1, its phylome, world population structure and adaptation to the North American continent.</title>
        <authorList>
            <person name="Giordano R."/>
            <person name="Donthu R.K."/>
            <person name="Hernandez A.G."/>
            <person name="Wright C.L."/>
            <person name="Zimin A.V."/>
        </authorList>
    </citation>
    <scope>NUCLEOTIDE SEQUENCE [LARGE SCALE GENOMIC DNA]</scope>
    <source>
        <tissue evidence="8">Whole aphids</tissue>
    </source>
</reference>
<evidence type="ECO:0000256" key="5">
    <source>
        <dbReference type="PROSITE-ProRule" id="PRU00042"/>
    </source>
</evidence>
<evidence type="ECO:0000313" key="8">
    <source>
        <dbReference type="EMBL" id="KAE9536666.1"/>
    </source>
</evidence>
<evidence type="ECO:0000256" key="1">
    <source>
        <dbReference type="ARBA" id="ARBA00022723"/>
    </source>
</evidence>
<evidence type="ECO:0000256" key="4">
    <source>
        <dbReference type="ARBA" id="ARBA00022833"/>
    </source>
</evidence>
<keyword evidence="9" id="KW-1185">Reference proteome</keyword>
<keyword evidence="1" id="KW-0479">Metal-binding</keyword>
<keyword evidence="4" id="KW-0862">Zinc</keyword>
<dbReference type="OrthoDB" id="6629309at2759"/>
<protein>
    <recommendedName>
        <fullName evidence="7">C2H2-type domain-containing protein</fullName>
    </recommendedName>
</protein>
<evidence type="ECO:0000256" key="3">
    <source>
        <dbReference type="ARBA" id="ARBA00022771"/>
    </source>
</evidence>
<keyword evidence="2" id="KW-0677">Repeat</keyword>
<dbReference type="GO" id="GO:0008270">
    <property type="term" value="F:zinc ion binding"/>
    <property type="evidence" value="ECO:0007669"/>
    <property type="project" value="UniProtKB-KW"/>
</dbReference>
<dbReference type="AlphaFoldDB" id="A0A6G0TQ09"/>
<dbReference type="SUPFAM" id="SSF57667">
    <property type="entry name" value="beta-beta-alpha zinc fingers"/>
    <property type="match status" value="1"/>
</dbReference>
<dbReference type="PROSITE" id="PS50157">
    <property type="entry name" value="ZINC_FINGER_C2H2_2"/>
    <property type="match status" value="1"/>
</dbReference>
<keyword evidence="3 5" id="KW-0863">Zinc-finger</keyword>
<sequence>MVLVQRFSTCGTWQAHMRISSPTIKMSKNPFVNCKSRKRRKNRGPIPRPQEKLYCPRTMVRYDNSPCGYSPVWACKMCLSCLLSEKAVKEHLIKCNASSKKDEPSSTQSKKNDNGNDNVHYTCDTCHKVFSRRVTLKKHLEVHESVSSGLESEQSDNETAEVVNDVEITEADLISDDESEGSNASDLASNLI</sequence>
<evidence type="ECO:0000256" key="6">
    <source>
        <dbReference type="SAM" id="MobiDB-lite"/>
    </source>
</evidence>
<evidence type="ECO:0000256" key="2">
    <source>
        <dbReference type="ARBA" id="ARBA00022737"/>
    </source>
</evidence>
<dbReference type="InterPro" id="IPR013087">
    <property type="entry name" value="Znf_C2H2_type"/>
</dbReference>
<accession>A0A6G0TQ09</accession>
<name>A0A6G0TQ09_APHGL</name>
<comment type="caution">
    <text evidence="8">The sequence shown here is derived from an EMBL/GenBank/DDBJ whole genome shotgun (WGS) entry which is preliminary data.</text>
</comment>
<feature type="region of interest" description="Disordered" evidence="6">
    <location>
        <begin position="145"/>
        <end position="192"/>
    </location>
</feature>
<evidence type="ECO:0000313" key="9">
    <source>
        <dbReference type="Proteomes" id="UP000475862"/>
    </source>
</evidence>
<evidence type="ECO:0000259" key="7">
    <source>
        <dbReference type="PROSITE" id="PS50157"/>
    </source>
</evidence>
<dbReference type="SMART" id="SM00355">
    <property type="entry name" value="ZnF_C2H2"/>
    <property type="match status" value="1"/>
</dbReference>
<gene>
    <name evidence="8" type="ORF">AGLY_007068</name>
</gene>
<dbReference type="EMBL" id="VYZN01000022">
    <property type="protein sequence ID" value="KAE9536666.1"/>
    <property type="molecule type" value="Genomic_DNA"/>
</dbReference>
<proteinExistence type="predicted"/>
<feature type="domain" description="C2H2-type" evidence="7">
    <location>
        <begin position="121"/>
        <end position="148"/>
    </location>
</feature>